<reference evidence="2 3" key="1">
    <citation type="journal article" date="2019" name="Int. J. Syst. Evol. Microbiol.">
        <title>The Global Catalogue of Microorganisms (GCM) 10K type strain sequencing project: providing services to taxonomists for standard genome sequencing and annotation.</title>
        <authorList>
            <consortium name="The Broad Institute Genomics Platform"/>
            <consortium name="The Broad Institute Genome Sequencing Center for Infectious Disease"/>
            <person name="Wu L."/>
            <person name="Ma J."/>
        </authorList>
    </citation>
    <scope>NUCLEOTIDE SEQUENCE [LARGE SCALE GENOMIC DNA]</scope>
    <source>
        <strain evidence="2 3">JCM 15309</strain>
    </source>
</reference>
<accession>A0ABN2RNQ7</accession>
<sequence length="159" mass="16101">MNIRTTAALTATILAGLTAVAAPATAGTVTSIDKSLFDATPTLTAGSMSVSGATAGELGSTLELTATAVDGSLPTGRDCEPVTVQATLRPNADEAYRIATTGEACGLGTAGEFNLNAYFDKKQVDYTGPEHKTKVVGDGLIAAANHFYGAQAAVTFTVR</sequence>
<evidence type="ECO:0000256" key="1">
    <source>
        <dbReference type="SAM" id="SignalP"/>
    </source>
</evidence>
<organism evidence="2 3">
    <name type="scientific">Nocardioides panacihumi</name>
    <dbReference type="NCBI Taxonomy" id="400774"/>
    <lineage>
        <taxon>Bacteria</taxon>
        <taxon>Bacillati</taxon>
        <taxon>Actinomycetota</taxon>
        <taxon>Actinomycetes</taxon>
        <taxon>Propionibacteriales</taxon>
        <taxon>Nocardioidaceae</taxon>
        <taxon>Nocardioides</taxon>
    </lineage>
</organism>
<proteinExistence type="predicted"/>
<dbReference type="RefSeq" id="WP_344047351.1">
    <property type="nucleotide sequence ID" value="NZ_BAAAPB010000004.1"/>
</dbReference>
<dbReference type="EMBL" id="BAAAPB010000004">
    <property type="protein sequence ID" value="GAA1972214.1"/>
    <property type="molecule type" value="Genomic_DNA"/>
</dbReference>
<protein>
    <submittedName>
        <fullName evidence="2">Uncharacterized protein</fullName>
    </submittedName>
</protein>
<name>A0ABN2RNQ7_9ACTN</name>
<evidence type="ECO:0000313" key="3">
    <source>
        <dbReference type="Proteomes" id="UP001500571"/>
    </source>
</evidence>
<dbReference type="Proteomes" id="UP001500571">
    <property type="component" value="Unassembled WGS sequence"/>
</dbReference>
<comment type="caution">
    <text evidence="2">The sequence shown here is derived from an EMBL/GenBank/DDBJ whole genome shotgun (WGS) entry which is preliminary data.</text>
</comment>
<feature type="signal peptide" evidence="1">
    <location>
        <begin position="1"/>
        <end position="26"/>
    </location>
</feature>
<evidence type="ECO:0000313" key="2">
    <source>
        <dbReference type="EMBL" id="GAA1972214.1"/>
    </source>
</evidence>
<feature type="chain" id="PRO_5045157592" evidence="1">
    <location>
        <begin position="27"/>
        <end position="159"/>
    </location>
</feature>
<keyword evidence="3" id="KW-1185">Reference proteome</keyword>
<keyword evidence="1" id="KW-0732">Signal</keyword>
<gene>
    <name evidence="2" type="ORF">GCM10009798_36710</name>
</gene>